<dbReference type="InterPro" id="IPR023213">
    <property type="entry name" value="CAT-like_dom_sf"/>
</dbReference>
<dbReference type="PROSITE" id="PS50075">
    <property type="entry name" value="CARRIER"/>
    <property type="match status" value="2"/>
</dbReference>
<dbReference type="Gene3D" id="1.10.1200.10">
    <property type="entry name" value="ACP-like"/>
    <property type="match status" value="3"/>
</dbReference>
<feature type="region of interest" description="Disordered" evidence="5">
    <location>
        <begin position="2667"/>
        <end position="2733"/>
    </location>
</feature>
<evidence type="ECO:0000256" key="3">
    <source>
        <dbReference type="ARBA" id="ARBA00022598"/>
    </source>
</evidence>
<dbReference type="PANTHER" id="PTHR45398">
    <property type="match status" value="1"/>
</dbReference>
<comment type="caution">
    <text evidence="7">The sequence shown here is derived from an EMBL/GenBank/DDBJ whole genome shotgun (WGS) entry which is preliminary data.</text>
</comment>
<feature type="compositionally biased region" description="Polar residues" evidence="5">
    <location>
        <begin position="2668"/>
        <end position="2687"/>
    </location>
</feature>
<reference evidence="7" key="1">
    <citation type="submission" date="2023-06" db="EMBL/GenBank/DDBJ databases">
        <title>Genome-scale phylogeny and comparative genomics of the fungal order Sordariales.</title>
        <authorList>
            <consortium name="Lawrence Berkeley National Laboratory"/>
            <person name="Hensen N."/>
            <person name="Bonometti L."/>
            <person name="Westerberg I."/>
            <person name="Brannstrom I.O."/>
            <person name="Guillou S."/>
            <person name="Cros-Aarteil S."/>
            <person name="Calhoun S."/>
            <person name="Haridas S."/>
            <person name="Kuo A."/>
            <person name="Mondo S."/>
            <person name="Pangilinan J."/>
            <person name="Riley R."/>
            <person name="Labutti K."/>
            <person name="Andreopoulos B."/>
            <person name="Lipzen A."/>
            <person name="Chen C."/>
            <person name="Yanf M."/>
            <person name="Daum C."/>
            <person name="Ng V."/>
            <person name="Clum A."/>
            <person name="Steindorff A."/>
            <person name="Ohm R."/>
            <person name="Martin F."/>
            <person name="Silar P."/>
            <person name="Natvig D."/>
            <person name="Lalanne C."/>
            <person name="Gautier V."/>
            <person name="Ament-Velasquez S.L."/>
            <person name="Kruys A."/>
            <person name="Hutchinson M.I."/>
            <person name="Powell A.J."/>
            <person name="Barry K."/>
            <person name="Miller A.N."/>
            <person name="Grigoriev I.V."/>
            <person name="Debuchy R."/>
            <person name="Gladieux P."/>
            <person name="Thoren M.H."/>
            <person name="Johannesson H."/>
        </authorList>
    </citation>
    <scope>NUCLEOTIDE SEQUENCE</scope>
    <source>
        <strain evidence="7">SMH4607-1</strain>
    </source>
</reference>
<dbReference type="Gene3D" id="3.40.50.12780">
    <property type="entry name" value="N-terminal domain of ligase-like"/>
    <property type="match status" value="1"/>
</dbReference>
<evidence type="ECO:0000256" key="2">
    <source>
        <dbReference type="ARBA" id="ARBA00022553"/>
    </source>
</evidence>
<dbReference type="FunFam" id="3.30.559.30:FF:000002">
    <property type="entry name" value="Nonribosomal peptide synthase Pes1"/>
    <property type="match status" value="1"/>
</dbReference>
<dbReference type="InterPro" id="IPR001242">
    <property type="entry name" value="Condensation_dom"/>
</dbReference>
<dbReference type="InterPro" id="IPR036736">
    <property type="entry name" value="ACP-like_sf"/>
</dbReference>
<dbReference type="SUPFAM" id="SSF52777">
    <property type="entry name" value="CoA-dependent acyltransferases"/>
    <property type="match status" value="6"/>
</dbReference>
<dbReference type="InterPro" id="IPR045851">
    <property type="entry name" value="AMP-bd_C_sf"/>
</dbReference>
<dbReference type="Pfam" id="PF00501">
    <property type="entry name" value="AMP-binding"/>
    <property type="match status" value="1"/>
</dbReference>
<evidence type="ECO:0000256" key="1">
    <source>
        <dbReference type="ARBA" id="ARBA00022450"/>
    </source>
</evidence>
<feature type="compositionally biased region" description="Polar residues" evidence="5">
    <location>
        <begin position="134"/>
        <end position="144"/>
    </location>
</feature>
<dbReference type="InterPro" id="IPR009081">
    <property type="entry name" value="PP-bd_ACP"/>
</dbReference>
<dbReference type="Gene3D" id="3.30.559.10">
    <property type="entry name" value="Chloramphenicol acetyltransferase-like domain"/>
    <property type="match status" value="3"/>
</dbReference>
<evidence type="ECO:0000256" key="4">
    <source>
        <dbReference type="ARBA" id="ARBA00029454"/>
    </source>
</evidence>
<dbReference type="InterPro" id="IPR042099">
    <property type="entry name" value="ANL_N_sf"/>
</dbReference>
<feature type="compositionally biased region" description="Low complexity" evidence="5">
    <location>
        <begin position="2616"/>
        <end position="2630"/>
    </location>
</feature>
<feature type="region of interest" description="Disordered" evidence="5">
    <location>
        <begin position="2612"/>
        <end position="2644"/>
    </location>
</feature>
<dbReference type="Gene3D" id="3.30.559.30">
    <property type="entry name" value="Nonribosomal peptide synthetase, condensation domain"/>
    <property type="match status" value="3"/>
</dbReference>
<keyword evidence="2" id="KW-0597">Phosphoprotein</keyword>
<keyword evidence="3" id="KW-0436">Ligase</keyword>
<sequence length="2786" mass="305256">MSPEPKSKPAFPRIDASTSWLLLEDEAIEARLLVVVAQVLGIRKGQVQVHNSFRELGGDEEKAAVFRRVCMGAGLDVKVKDILRCPTLAELQSRATPCARQSRPTDSIQPIMAAPTHIQKASQAAAKGRHSRTSSEASTISQGGRTEIEQALGAQKSVARIATVRPKAGLLEGRSVALLTLEGTASAEARPSAVNLIPQTYALFAGTQITALKKAAESILPPESVPDVWIVLDGMPQNDAGDIDMRRLRTWTQNINNDIYQQALSLESQEALQPPTTPMEKSLQRLVSKVLEVPQAQIGVNLSFCQLGGDEMLAMELVARCKHESIFINAAELLESTTLAELAAVAATRGGLAHKWDDDTVDYFELSPMQHLYFQTGMGGDAKRRAGTDGSYRFNQSLLLRFKKHFTLEDIAAAMEAVVGHHPMLRSRYSRAASGWVQRILPEVSGSYGLSHTRVSSDQELEDVIEITQNSVDVESGPVFAVNYLTTHDGEHLVYLAAHHLAVDLPSWRIIIHDLDELLESGSLLSQRSMPFHKWVDIQKGAIQGQDPKSFLPFVVQPGDYAYWGLQEASNTYSDALEVSFSLSQELTSLLQSSCNQVFKTDCVDIYLAALMLSFAQTFHDRPVPVVWNQEHGRDAWNPGVDISETVGWFTSLCPINQRVEGTDDFINVLRRLKDTRRSIPARGSQYFASRFYNYGSTDLFAQDWPFEIIFSYAGSLQNLERDNGVMEQLAIPGRTLASPTSDIGSNVGRIALFEISAMIDQGSAKIKFLYSRYSKDQGRISQWVQNYEHLLLEAIGRLRYHAQELTLSDVPHLDVTYEGLAKFNNQRLTELNLATVRDLETIYPVTAVQQSILISQAKRPDACYLHAIYEFASPNGGPIDVARICTAWQQVTMRHPALRTVFTESVSETGLWDKIILRRASPDMLFIDTAPAEDPVYELSNLPNLRPTDSKPLHRLTVCKAPARTFVKLDISTSLCDSSSIHILLHDLRRAYATERAIADLTPFSYPQYLQYLKGVRLEEGLGFWRDMLTGTPPCHFPLLSVASEEQRFVNACLDLEITSYELSAFTRTHRTTVDAVLRLAWGLILRCFTGSNKVCFGYQTNGRNDSLEGMRYAVGSFSNTVACKYDLTPYNPLSLMLQAVEKQMAASLPHQHFTMAELQHAMGMKGGEQLFNSCLTFTEEPGGLNSKFTTRTSFELKPVSLQQTFDVDVVINTRFSSGKLMVDIGQRVMAPEQALNVASTFGKAIRAILATPNTSVGLVDLFSDRDYAQILAWDAESRQSTGIQAMCVVHELVTKQATIQPNAQAVCSWDGAFTYEQLEEEATKLAHHLVDEGVGPHSVVPVVMDKCRFAPVAMLAVLKSGAAFAPVDALELGMIQPIFERLNSRVVIASEHATSVLGNLFDKVVTLNDDLMNRIPKGLGPLTSMASPADPACIMFVPTSSSEARGVSFSHAALSTALLGQGPAVKITPLSRVMQLSSFNVDICITEIFTTLVYGGCVCVPSATERLRDFPSAVNRMQVNWTYMTPLLSRKVDTAKLPSLKVVCFRTRSLDEDTYNAWHGKANVILAYGPQDVCPLGISFLEALGTRHLKSIGRPFSGRLLIVNPEDHKKLVPIGAVGELVIEGPTLGCSYPNRESMITPMSPLGVNVGSKNRYLKTGHRARYTEGGLMEFISSKLEDTESESKATNVTEIEQHLRRCLGQGLDVVVDTINFRGTKSESVLVAFVELGDSLFRGEENLMSLSPSTREQITMAKQLVQAGLKHIVDPSMIPPIFIPVKHLPVTTSLKGNRRRLGKLLHGLSKEQLLAISTAPRSKENKLQHLKPLPLTQSEQRMRSIWAKVLAVEDARIGALDTFFGVGGDEVVAAELVTACRHEGFSVPISDILQNATLTELCRAMVLTDYPQAVEEPTPTPSVAAPLSPPPMNTTPNTIKDSFIQKVIAPKIGIEASAIRDAAEATAVQIRFIETGMLRGRSNINYLVFNLTGSIDSKKLEDACMTLATIHPIMRTAFVPYNRRVYQAVIKSANIEFKRHFCATWRLSNMSEKVIRKDQASPIAFCAPMTKFMFLDAGKQSTLIVRLSRAQYDDLSIALLVKDLKKLYDTIDNPPRRPTFCDFVRCAHLANSQGAEGYWRTLLEGSTITQVVGHIHPYHVTTNMKTTRHLMPIGSLSSLGISFETVLKGAWAMVLASLSASSDVVFGELIDGRHISLSEGQSIAGVMGPTINTIPVRVQFPENPLTPLGLLQYIHAQRLAGIPYENLGTLAIVEKCTPWPYWSRLSTVVQHQYEDTAINPFEPKSFHLGSAACKFTVMESKAQDVPDLLVKSIVRGPGNIELSITFCADRVPDAFSEHALRMLCATVSLLTSVSIMQPVIPCGYQYRNMQKRVPLAPSASLTTPTTSSRDIEAVKALSPEDTRAIQTLISNAWTAVINPRALGVPDGQVHNAAFFDLWGSLIPAAQLTAQLNRELPTLNLGVLDATGLKVSMEEVLENPTMLRQFELIATKIKSLVPKEAPKLKEKEKEKEATDKDAEAKFDAPSLRKKPTINVSASTSAFGSRIRRFASTVTRSGSPPASKLNTPTLPPSVPAIPAIPAGRGITSNMVHHVMSPFSSPKLPDAATSSLASADAATSIPKPPSRDAPQLPNLPRFDAITEESPEVLGAVTLMARDTSSSSAESMTDGSSASSNHSAEDGADHLGSLPLRLPTTPDIRGEEEDLVSPLSATGSPRSSGRFWDSAVPAPGAIARTVSPPMLSPGFKPEMPSWSVVGVKERNNVLGKTGMSPVIGS</sequence>
<dbReference type="EMBL" id="JAUKUA010000002">
    <property type="protein sequence ID" value="KAK0724538.1"/>
    <property type="molecule type" value="Genomic_DNA"/>
</dbReference>
<comment type="similarity">
    <text evidence="4">Belongs to the NRP synthetase family.</text>
</comment>
<evidence type="ECO:0000313" key="8">
    <source>
        <dbReference type="Proteomes" id="UP001172102"/>
    </source>
</evidence>
<dbReference type="SUPFAM" id="SSF47336">
    <property type="entry name" value="ACP-like"/>
    <property type="match status" value="3"/>
</dbReference>
<feature type="region of interest" description="Disordered" evidence="5">
    <location>
        <begin position="125"/>
        <end position="144"/>
    </location>
</feature>
<evidence type="ECO:0000256" key="5">
    <source>
        <dbReference type="SAM" id="MobiDB-lite"/>
    </source>
</evidence>
<organism evidence="7 8">
    <name type="scientific">Lasiosphaeris hirsuta</name>
    <dbReference type="NCBI Taxonomy" id="260670"/>
    <lineage>
        <taxon>Eukaryota</taxon>
        <taxon>Fungi</taxon>
        <taxon>Dikarya</taxon>
        <taxon>Ascomycota</taxon>
        <taxon>Pezizomycotina</taxon>
        <taxon>Sordariomycetes</taxon>
        <taxon>Sordariomycetidae</taxon>
        <taxon>Sordariales</taxon>
        <taxon>Lasiosphaeriaceae</taxon>
        <taxon>Lasiosphaeris</taxon>
    </lineage>
</organism>
<evidence type="ECO:0000259" key="6">
    <source>
        <dbReference type="PROSITE" id="PS50075"/>
    </source>
</evidence>
<name>A0AA40AYY9_9PEZI</name>
<keyword evidence="1" id="KW-0596">Phosphopantetheine</keyword>
<protein>
    <submittedName>
        <fullName evidence="7">Non-ribosomal peptide synthetase</fullName>
    </submittedName>
</protein>
<feature type="domain" description="Carrier" evidence="6">
    <location>
        <begin position="274"/>
        <end position="350"/>
    </location>
</feature>
<dbReference type="Pfam" id="PF00668">
    <property type="entry name" value="Condensation"/>
    <property type="match status" value="3"/>
</dbReference>
<dbReference type="SUPFAM" id="SSF56801">
    <property type="entry name" value="Acetyl-CoA synthetase-like"/>
    <property type="match status" value="2"/>
</dbReference>
<dbReference type="FunFam" id="3.30.300.30:FF:000015">
    <property type="entry name" value="Nonribosomal peptide synthase SidD"/>
    <property type="match status" value="1"/>
</dbReference>
<keyword evidence="8" id="KW-1185">Reference proteome</keyword>
<dbReference type="Gene3D" id="3.30.300.30">
    <property type="match status" value="2"/>
</dbReference>
<dbReference type="Pfam" id="PF00550">
    <property type="entry name" value="PP-binding"/>
    <property type="match status" value="2"/>
</dbReference>
<evidence type="ECO:0000313" key="7">
    <source>
        <dbReference type="EMBL" id="KAK0724538.1"/>
    </source>
</evidence>
<dbReference type="CDD" id="cd19542">
    <property type="entry name" value="CT_NRPS-like"/>
    <property type="match status" value="1"/>
</dbReference>
<proteinExistence type="inferred from homology"/>
<gene>
    <name evidence="7" type="ORF">B0H67DRAFT_482726</name>
</gene>
<dbReference type="InterPro" id="IPR000873">
    <property type="entry name" value="AMP-dep_synth/lig_dom"/>
</dbReference>
<dbReference type="PANTHER" id="PTHR45398:SF1">
    <property type="entry name" value="ENZYME, PUTATIVE (JCVI)-RELATED"/>
    <property type="match status" value="1"/>
</dbReference>
<feature type="domain" description="Carrier" evidence="6">
    <location>
        <begin position="1826"/>
        <end position="1902"/>
    </location>
</feature>
<dbReference type="Proteomes" id="UP001172102">
    <property type="component" value="Unassembled WGS sequence"/>
</dbReference>
<dbReference type="GO" id="GO:0016874">
    <property type="term" value="F:ligase activity"/>
    <property type="evidence" value="ECO:0007669"/>
    <property type="project" value="UniProtKB-KW"/>
</dbReference>
<accession>A0AA40AYY9</accession>